<keyword evidence="3" id="KW-1185">Reference proteome</keyword>
<evidence type="ECO:0000256" key="1">
    <source>
        <dbReference type="SAM" id="SignalP"/>
    </source>
</evidence>
<dbReference type="Pfam" id="PF04681">
    <property type="entry name" value="Bys1"/>
    <property type="match status" value="1"/>
</dbReference>
<dbReference type="OrthoDB" id="5144514at2759"/>
<dbReference type="EMBL" id="PQXO01001275">
    <property type="protein sequence ID" value="TGO81197.1"/>
    <property type="molecule type" value="Genomic_DNA"/>
</dbReference>
<dbReference type="PANTHER" id="PTHR36195">
    <property type="entry name" value="DOMAIN PROTEIN, PUTATIVE (AFU_ORTHOLOGUE AFUA_5G01990)-RELATED-RELATED"/>
    <property type="match status" value="1"/>
</dbReference>
<dbReference type="STRING" id="87229.A0A4Z1KI98"/>
<reference evidence="2 3" key="1">
    <citation type="submission" date="2017-12" db="EMBL/GenBank/DDBJ databases">
        <title>Comparative genomics of Botrytis spp.</title>
        <authorList>
            <person name="Valero-Jimenez C.A."/>
            <person name="Tapia P."/>
            <person name="Veloso J."/>
            <person name="Silva-Moreno E."/>
            <person name="Staats M."/>
            <person name="Valdes J.H."/>
            <person name="Van Kan J.A.L."/>
        </authorList>
    </citation>
    <scope>NUCLEOTIDE SEQUENCE [LARGE SCALE GENOMIC DNA]</scope>
    <source>
        <strain evidence="2 3">MUCL3349</strain>
    </source>
</reference>
<comment type="caution">
    <text evidence="2">The sequence shown here is derived from an EMBL/GenBank/DDBJ whole genome shotgun (WGS) entry which is preliminary data.</text>
</comment>
<accession>A0A4Z1KI98</accession>
<dbReference type="Proteomes" id="UP000297280">
    <property type="component" value="Unassembled WGS sequence"/>
</dbReference>
<feature type="chain" id="PRO_5021453914" evidence="1">
    <location>
        <begin position="19"/>
        <end position="205"/>
    </location>
</feature>
<evidence type="ECO:0000313" key="2">
    <source>
        <dbReference type="EMBL" id="TGO81197.1"/>
    </source>
</evidence>
<name>A0A4Z1KI98_9HELO</name>
<evidence type="ECO:0000313" key="3">
    <source>
        <dbReference type="Proteomes" id="UP000297280"/>
    </source>
</evidence>
<gene>
    <name evidence="2" type="ORF">BPOR_1282g00010</name>
</gene>
<sequence length="205" mass="22213">MLMKAQILALLLAGRVSGSKIGQAIIFNKCSYPIYYSSVGSYTPPPQVLPPNGTYSEQWRIHTLYNAATPNITLYGGISLKISPNQSIATAFDKMTAFETSTIIQFEYTYLPTAAPGLWYDISNVNGYRDGNADVWDGKSPWPFQKEGLVLQATSNNSNCEMVVCPGGNPGGNASCTQAYTHSTDNWATHGCDVSNSLMLTLCTS</sequence>
<dbReference type="InterPro" id="IPR006771">
    <property type="entry name" value="CetA-like"/>
</dbReference>
<proteinExistence type="predicted"/>
<feature type="signal peptide" evidence="1">
    <location>
        <begin position="1"/>
        <end position="18"/>
    </location>
</feature>
<keyword evidence="1" id="KW-0732">Signal</keyword>
<dbReference type="AlphaFoldDB" id="A0A4Z1KI98"/>
<dbReference type="PANTHER" id="PTHR36195:SF4">
    <property type="entry name" value="DOMAIN PROTEIN, PUTATIVE (AFU_ORTHOLOGUE AFUA_5G01990)-RELATED"/>
    <property type="match status" value="1"/>
</dbReference>
<protein>
    <submittedName>
        <fullName evidence="2">Uncharacterized protein</fullName>
    </submittedName>
</protein>
<organism evidence="2 3">
    <name type="scientific">Botrytis porri</name>
    <dbReference type="NCBI Taxonomy" id="87229"/>
    <lineage>
        <taxon>Eukaryota</taxon>
        <taxon>Fungi</taxon>
        <taxon>Dikarya</taxon>
        <taxon>Ascomycota</taxon>
        <taxon>Pezizomycotina</taxon>
        <taxon>Leotiomycetes</taxon>
        <taxon>Helotiales</taxon>
        <taxon>Sclerotiniaceae</taxon>
        <taxon>Botrytis</taxon>
    </lineage>
</organism>